<feature type="compositionally biased region" description="Basic and acidic residues" evidence="1">
    <location>
        <begin position="34"/>
        <end position="46"/>
    </location>
</feature>
<organism evidence="2 4">
    <name type="scientific">Petrolisthes cinctipes</name>
    <name type="common">Flat porcelain crab</name>
    <dbReference type="NCBI Taxonomy" id="88211"/>
    <lineage>
        <taxon>Eukaryota</taxon>
        <taxon>Metazoa</taxon>
        <taxon>Ecdysozoa</taxon>
        <taxon>Arthropoda</taxon>
        <taxon>Crustacea</taxon>
        <taxon>Multicrustacea</taxon>
        <taxon>Malacostraca</taxon>
        <taxon>Eumalacostraca</taxon>
        <taxon>Eucarida</taxon>
        <taxon>Decapoda</taxon>
        <taxon>Pleocyemata</taxon>
        <taxon>Anomura</taxon>
        <taxon>Galatheoidea</taxon>
        <taxon>Porcellanidae</taxon>
        <taxon>Petrolisthes</taxon>
    </lineage>
</organism>
<dbReference type="EMBL" id="JAWQEG010001117">
    <property type="protein sequence ID" value="KAK3882216.1"/>
    <property type="molecule type" value="Genomic_DNA"/>
</dbReference>
<accession>A0AAE1KQE5</accession>
<evidence type="ECO:0000313" key="3">
    <source>
        <dbReference type="EMBL" id="KAK3882222.1"/>
    </source>
</evidence>
<gene>
    <name evidence="2" type="ORF">Pcinc_013389</name>
    <name evidence="3" type="ORF">Pcinc_013395</name>
</gene>
<dbReference type="EMBL" id="JAWQEG010001117">
    <property type="protein sequence ID" value="KAK3882222.1"/>
    <property type="molecule type" value="Genomic_DNA"/>
</dbReference>
<name>A0AAE1KQE5_PETCI</name>
<dbReference type="AlphaFoldDB" id="A0AAE1KQE5"/>
<dbReference type="Proteomes" id="UP001286313">
    <property type="component" value="Unassembled WGS sequence"/>
</dbReference>
<keyword evidence="4" id="KW-1185">Reference proteome</keyword>
<evidence type="ECO:0000313" key="2">
    <source>
        <dbReference type="EMBL" id="KAK3882216.1"/>
    </source>
</evidence>
<protein>
    <submittedName>
        <fullName evidence="2">Uncharacterized protein</fullName>
    </submittedName>
</protein>
<comment type="caution">
    <text evidence="2">The sequence shown here is derived from an EMBL/GenBank/DDBJ whole genome shotgun (WGS) entry which is preliminary data.</text>
</comment>
<reference evidence="2" key="1">
    <citation type="submission" date="2023-10" db="EMBL/GenBank/DDBJ databases">
        <title>Genome assemblies of two species of porcelain crab, Petrolisthes cinctipes and Petrolisthes manimaculis (Anomura: Porcellanidae).</title>
        <authorList>
            <person name="Angst P."/>
        </authorList>
    </citation>
    <scope>NUCLEOTIDE SEQUENCE</scope>
    <source>
        <strain evidence="2">PB745_01</strain>
        <tissue evidence="2">Gill</tissue>
    </source>
</reference>
<sequence>MVWTRDTFGWSCKNSSPGDRGGKKEEGRTEEEVERQHQGVDKENIRGDPGLGARPRQGLTQPFYKSNIFPTNIRATLTWKCLSSAIETCSRIASSCTKEPKISVGETLISSEESQGNYHNLLWEQQR</sequence>
<proteinExistence type="predicted"/>
<evidence type="ECO:0000256" key="1">
    <source>
        <dbReference type="SAM" id="MobiDB-lite"/>
    </source>
</evidence>
<feature type="region of interest" description="Disordered" evidence="1">
    <location>
        <begin position="1"/>
        <end position="59"/>
    </location>
</feature>
<evidence type="ECO:0000313" key="4">
    <source>
        <dbReference type="Proteomes" id="UP001286313"/>
    </source>
</evidence>